<dbReference type="Pfam" id="PF13280">
    <property type="entry name" value="WYL"/>
    <property type="match status" value="1"/>
</dbReference>
<proteinExistence type="predicted"/>
<dbReference type="InterPro" id="IPR028349">
    <property type="entry name" value="PafC-like"/>
</dbReference>
<organism evidence="6 7">
    <name type="scientific">Plantactinospora alkalitolerans</name>
    <dbReference type="NCBI Taxonomy" id="2789879"/>
    <lineage>
        <taxon>Bacteria</taxon>
        <taxon>Bacillati</taxon>
        <taxon>Actinomycetota</taxon>
        <taxon>Actinomycetes</taxon>
        <taxon>Micromonosporales</taxon>
        <taxon>Micromonosporaceae</taxon>
        <taxon>Plantactinospora</taxon>
    </lineage>
</organism>
<evidence type="ECO:0000313" key="7">
    <source>
        <dbReference type="Proteomes" id="UP000638560"/>
    </source>
</evidence>
<feature type="region of interest" description="Disordered" evidence="4">
    <location>
        <begin position="321"/>
        <end position="364"/>
    </location>
</feature>
<dbReference type="PROSITE" id="PS51000">
    <property type="entry name" value="HTH_DEOR_2"/>
    <property type="match status" value="1"/>
</dbReference>
<dbReference type="InterPro" id="IPR036390">
    <property type="entry name" value="WH_DNA-bd_sf"/>
</dbReference>
<dbReference type="InterPro" id="IPR026881">
    <property type="entry name" value="WYL_dom"/>
</dbReference>
<evidence type="ECO:0000256" key="3">
    <source>
        <dbReference type="ARBA" id="ARBA00023163"/>
    </source>
</evidence>
<dbReference type="InterPro" id="IPR057727">
    <property type="entry name" value="WCX_dom"/>
</dbReference>
<accession>A0ABS0GTE7</accession>
<comment type="caution">
    <text evidence="6">The sequence shown here is derived from an EMBL/GenBank/DDBJ whole genome shotgun (WGS) entry which is preliminary data.</text>
</comment>
<dbReference type="InterPro" id="IPR051534">
    <property type="entry name" value="CBASS_pafABC_assoc_protein"/>
</dbReference>
<dbReference type="RefSeq" id="WP_196200963.1">
    <property type="nucleotide sequence ID" value="NZ_JADPUN010000114.1"/>
</dbReference>
<dbReference type="InterPro" id="IPR036388">
    <property type="entry name" value="WH-like_DNA-bd_sf"/>
</dbReference>
<dbReference type="PANTHER" id="PTHR34580:SF3">
    <property type="entry name" value="PROTEIN PAFB"/>
    <property type="match status" value="1"/>
</dbReference>
<dbReference type="PIRSF" id="PIRSF016838">
    <property type="entry name" value="PafC"/>
    <property type="match status" value="1"/>
</dbReference>
<evidence type="ECO:0000313" key="6">
    <source>
        <dbReference type="EMBL" id="MBF9129329.1"/>
    </source>
</evidence>
<evidence type="ECO:0000256" key="4">
    <source>
        <dbReference type="SAM" id="MobiDB-lite"/>
    </source>
</evidence>
<keyword evidence="7" id="KW-1185">Reference proteome</keyword>
<dbReference type="Pfam" id="PF25583">
    <property type="entry name" value="WCX"/>
    <property type="match status" value="1"/>
</dbReference>
<dbReference type="PROSITE" id="PS52050">
    <property type="entry name" value="WYL"/>
    <property type="match status" value="1"/>
</dbReference>
<evidence type="ECO:0000259" key="5">
    <source>
        <dbReference type="PROSITE" id="PS51000"/>
    </source>
</evidence>
<dbReference type="EMBL" id="JADPUN010000114">
    <property type="protein sequence ID" value="MBF9129329.1"/>
    <property type="molecule type" value="Genomic_DNA"/>
</dbReference>
<dbReference type="InterPro" id="IPR018356">
    <property type="entry name" value="Tscrpt_reg_HTH_DeoR_CS"/>
</dbReference>
<sequence length="364" mass="39526">MLDTSARLLRLLAILQTRPDWTGPELAERLEVTVRTLRRDVARLRDLGYPVRATPGVAGGYRLGAGSTLPPLLLDDDEAVAVVLSLRTAMGQTVTGIAETSLRALAKLERILPTRLRQRAAALRLATVALPDPVPTVDPDVLTVIAEACQGSQQLRFGYRNRDGEPSSRTVQPHRLVHTGRRWYLVARDQDRDDWRTFRADRIDDPGATGSRFTPLDPPDAAAYVAESITAAPYRFRARVLVRAPAQVIAERFPPSTGIVEAVDQESCLLTTGADSLPFMAMHLALLGHEFVVREPAELVDELGSLADRLARAHRASAAGRPEVLGGVPSSTENDKKGPFLSLGAEAVGAEQAPEGGQAERRHE</sequence>
<name>A0ABS0GTE7_9ACTN</name>
<keyword evidence="3" id="KW-0804">Transcription</keyword>
<dbReference type="InterPro" id="IPR013196">
    <property type="entry name" value="HTH_11"/>
</dbReference>
<gene>
    <name evidence="6" type="ORF">I0C86_10145</name>
</gene>
<feature type="domain" description="HTH deoR-type" evidence="5">
    <location>
        <begin position="4"/>
        <end position="59"/>
    </location>
</feature>
<keyword evidence="2" id="KW-0238">DNA-binding</keyword>
<keyword evidence="1" id="KW-0805">Transcription regulation</keyword>
<reference evidence="6 7" key="1">
    <citation type="submission" date="2020-11" db="EMBL/GenBank/DDBJ databases">
        <title>A novel isolate from a Black sea contaminated sediment with potential to produce alkanes: Plantactinospora alkalitolerans sp. nov.</title>
        <authorList>
            <person name="Carro L."/>
            <person name="Veyisoglu A."/>
            <person name="Guven K."/>
            <person name="Schumann P."/>
            <person name="Klenk H.-P."/>
            <person name="Sahin N."/>
        </authorList>
    </citation>
    <scope>NUCLEOTIDE SEQUENCE [LARGE SCALE GENOMIC DNA]</scope>
    <source>
        <strain evidence="6 7">S1510</strain>
    </source>
</reference>
<dbReference type="InterPro" id="IPR001034">
    <property type="entry name" value="DeoR_HTH"/>
</dbReference>
<dbReference type="PROSITE" id="PS00894">
    <property type="entry name" value="HTH_DEOR_1"/>
    <property type="match status" value="1"/>
</dbReference>
<evidence type="ECO:0000256" key="1">
    <source>
        <dbReference type="ARBA" id="ARBA00023015"/>
    </source>
</evidence>
<dbReference type="Pfam" id="PF08279">
    <property type="entry name" value="HTH_11"/>
    <property type="match status" value="1"/>
</dbReference>
<dbReference type="Proteomes" id="UP000638560">
    <property type="component" value="Unassembled WGS sequence"/>
</dbReference>
<dbReference type="Gene3D" id="1.10.10.10">
    <property type="entry name" value="Winged helix-like DNA-binding domain superfamily/Winged helix DNA-binding domain"/>
    <property type="match status" value="1"/>
</dbReference>
<dbReference type="PANTHER" id="PTHR34580">
    <property type="match status" value="1"/>
</dbReference>
<evidence type="ECO:0000256" key="2">
    <source>
        <dbReference type="ARBA" id="ARBA00023125"/>
    </source>
</evidence>
<protein>
    <submittedName>
        <fullName evidence="6">YafY family transcriptional regulator</fullName>
    </submittedName>
</protein>
<dbReference type="SUPFAM" id="SSF46785">
    <property type="entry name" value="Winged helix' DNA-binding domain"/>
    <property type="match status" value="1"/>
</dbReference>